<dbReference type="EMBL" id="BLKX01000001">
    <property type="protein sequence ID" value="GFG78016.1"/>
    <property type="molecule type" value="Genomic_DNA"/>
</dbReference>
<dbReference type="Proteomes" id="UP001229081">
    <property type="component" value="Unassembled WGS sequence"/>
</dbReference>
<organism evidence="2 4">
    <name type="scientific">Mycobacterium paragordonae</name>
    <dbReference type="NCBI Taxonomy" id="1389713"/>
    <lineage>
        <taxon>Bacteria</taxon>
        <taxon>Bacillati</taxon>
        <taxon>Actinomycetota</taxon>
        <taxon>Actinomycetes</taxon>
        <taxon>Mycobacteriales</taxon>
        <taxon>Mycobacteriaceae</taxon>
        <taxon>Mycobacterium</taxon>
    </lineage>
</organism>
<dbReference type="RefSeq" id="WP_232004076.1">
    <property type="nucleotide sequence ID" value="NZ_BLKX01000001.1"/>
</dbReference>
<dbReference type="InterPro" id="IPR046036">
    <property type="entry name" value="DUF5994"/>
</dbReference>
<keyword evidence="3" id="KW-1185">Reference proteome</keyword>
<dbReference type="Pfam" id="PF19457">
    <property type="entry name" value="DUF5994"/>
    <property type="match status" value="1"/>
</dbReference>
<reference evidence="1 3" key="1">
    <citation type="journal article" date="2019" name="Emerg. Microbes Infect.">
        <title>Comprehensive subspecies identification of 175 nontuberculous mycobacteria species based on 7547 genomic profiles.</title>
        <authorList>
            <person name="Matsumoto Y."/>
            <person name="Kinjo T."/>
            <person name="Motooka D."/>
            <person name="Nabeya D."/>
            <person name="Jung N."/>
            <person name="Uechi K."/>
            <person name="Horii T."/>
            <person name="Iida T."/>
            <person name="Fujita J."/>
            <person name="Nakamura S."/>
        </authorList>
    </citation>
    <scope>NUCLEOTIDE SEQUENCE [LARGE SCALE GENOMIC DNA]</scope>
    <source>
        <strain evidence="1 3">JCM 18565</strain>
    </source>
</reference>
<name>A0AAJ1S7S3_9MYCO</name>
<gene>
    <name evidence="1" type="ORF">MPRG_12920</name>
    <name evidence="2" type="ORF">QXL92_15970</name>
</gene>
<protein>
    <submittedName>
        <fullName evidence="2">DUF5994 family protein</fullName>
    </submittedName>
</protein>
<evidence type="ECO:0000313" key="2">
    <source>
        <dbReference type="EMBL" id="MDP7736239.1"/>
    </source>
</evidence>
<dbReference type="EMBL" id="JAUFSA010000001">
    <property type="protein sequence ID" value="MDP7736239.1"/>
    <property type="molecule type" value="Genomic_DNA"/>
</dbReference>
<evidence type="ECO:0000313" key="4">
    <source>
        <dbReference type="Proteomes" id="UP001229081"/>
    </source>
</evidence>
<evidence type="ECO:0000313" key="1">
    <source>
        <dbReference type="EMBL" id="GFG78016.1"/>
    </source>
</evidence>
<accession>A0AAJ1S7S3</accession>
<dbReference type="AlphaFoldDB" id="A0AAJ1S7S3"/>
<evidence type="ECO:0000313" key="3">
    <source>
        <dbReference type="Proteomes" id="UP000465240"/>
    </source>
</evidence>
<comment type="caution">
    <text evidence="2">The sequence shown here is derived from an EMBL/GenBank/DDBJ whole genome shotgun (WGS) entry which is preliminary data.</text>
</comment>
<dbReference type="Proteomes" id="UP000465240">
    <property type="component" value="Unassembled WGS sequence"/>
</dbReference>
<proteinExistence type="predicted"/>
<reference evidence="1" key="2">
    <citation type="submission" date="2020-02" db="EMBL/GenBank/DDBJ databases">
        <authorList>
            <person name="Matsumoto Y."/>
            <person name="Kinjo T."/>
            <person name="Motooka D."/>
            <person name="Nabeya D."/>
            <person name="Jung N."/>
            <person name="Uechi K."/>
            <person name="Horii T."/>
            <person name="Iida T."/>
            <person name="Fujita J."/>
            <person name="Nakamura S."/>
        </authorList>
    </citation>
    <scope>NUCLEOTIDE SEQUENCE</scope>
    <source>
        <strain evidence="1">JCM 18565</strain>
    </source>
</reference>
<reference evidence="2" key="3">
    <citation type="submission" date="2023-06" db="EMBL/GenBank/DDBJ databases">
        <title>Identification of two novel mycobacterium reveal diversities and complexities of Mycobacterium gordonae clade.</title>
        <authorList>
            <person name="Matsumoto Y."/>
            <person name="Nakamura S."/>
            <person name="Motooka D."/>
            <person name="Fukushima K."/>
        </authorList>
    </citation>
    <scope>NUCLEOTIDE SEQUENCE</scope>
    <source>
        <strain evidence="2">TY812</strain>
    </source>
</reference>
<sequence length="158" mass="17577">MNPVNQALGVRRQSTPIRLTLATELGKDIDGAWWPRTDRIGVELPELILALRARLGEITSIAVNWPPLQRPPDLNWQGWQHKQQHVMTVTGADALANVLIVPYSTNGTLALMMLRRAADLPIATAHRDTVPFQTAGSILYAARQQRAHPELQVDRGLK</sequence>